<evidence type="ECO:0000259" key="14">
    <source>
        <dbReference type="Pfam" id="PF00520"/>
    </source>
</evidence>
<gene>
    <name evidence="15" type="ORF">EVOR1521_LOCUS26780</name>
</gene>
<evidence type="ECO:0000256" key="13">
    <source>
        <dbReference type="SAM" id="Phobius"/>
    </source>
</evidence>
<evidence type="ECO:0000256" key="3">
    <source>
        <dbReference type="ARBA" id="ARBA00022568"/>
    </source>
</evidence>
<feature type="domain" description="Ion transport" evidence="14">
    <location>
        <begin position="164"/>
        <end position="336"/>
    </location>
</feature>
<sequence length="432" mass="48203">MATLPSASRSFEELLGLQSAALRQSLAFNQALSQKCSYLLPQEVEDVRSGYAPSNGCSPSAACCDVDLEQAQALRRPLLSQTSGLGGREESPVFRRAPVEQAKVSVRPTKELKRSPSCTPGGSSRLFGVDDMRRKLRDSLKKEKKAGEDIYRVGAWSTPIARSSLFNAATLVVIISNSIWIAVDIDLNKANVLWEAPLPFQIVENLFCAFFTFEMVVRISSLKTWSSAMDGWFLFDASLTVMMIWDTWVTLLIHLFSGSVVHSGVRSFTILRILRILRIFRVARAARIINSLPELRVLVQGMAIAMRSTSTLLAMLLLVVYIYAVLFTQLLAGTPDTAGWFDCVPQVLAFCDHAIEMFSENESMNVGDFVELVTQFRGQKNTTVKDLVDIRKFISMQLRHATDEIISMQDADQPELKTRTTTLRKDNDSVEL</sequence>
<keyword evidence="4" id="KW-0107">Calcium channel</keyword>
<keyword evidence="3" id="KW-0109">Calcium transport</keyword>
<accession>A0AA36NEP4</accession>
<keyword evidence="10 13" id="KW-0472">Membrane</keyword>
<evidence type="ECO:0000256" key="7">
    <source>
        <dbReference type="ARBA" id="ARBA00022882"/>
    </source>
</evidence>
<evidence type="ECO:0000313" key="15">
    <source>
        <dbReference type="EMBL" id="CAJ1404317.1"/>
    </source>
</evidence>
<keyword evidence="8 13" id="KW-1133">Transmembrane helix</keyword>
<dbReference type="GO" id="GO:0005891">
    <property type="term" value="C:voltage-gated calcium channel complex"/>
    <property type="evidence" value="ECO:0007669"/>
    <property type="project" value="TreeGrafter"/>
</dbReference>
<dbReference type="InterPro" id="IPR050599">
    <property type="entry name" value="VDCC_alpha-1_subunit"/>
</dbReference>
<keyword evidence="11" id="KW-0325">Glycoprotein</keyword>
<feature type="transmembrane region" description="Helical" evidence="13">
    <location>
        <begin position="251"/>
        <end position="274"/>
    </location>
</feature>
<proteinExistence type="predicted"/>
<dbReference type="Proteomes" id="UP001178507">
    <property type="component" value="Unassembled WGS sequence"/>
</dbReference>
<evidence type="ECO:0000313" key="16">
    <source>
        <dbReference type="Proteomes" id="UP001178507"/>
    </source>
</evidence>
<name>A0AA36NEP4_9DINO</name>
<comment type="subcellular location">
    <subcellularLocation>
        <location evidence="1">Membrane</location>
        <topology evidence="1">Multi-pass membrane protein</topology>
    </subcellularLocation>
</comment>
<keyword evidence="12" id="KW-0407">Ion channel</keyword>
<dbReference type="Pfam" id="PF00520">
    <property type="entry name" value="Ion_trans"/>
    <property type="match status" value="1"/>
</dbReference>
<keyword evidence="7" id="KW-0851">Voltage-gated channel</keyword>
<dbReference type="PANTHER" id="PTHR45628:SF7">
    <property type="entry name" value="VOLTAGE-DEPENDENT CALCIUM CHANNEL TYPE A SUBUNIT ALPHA-1"/>
    <property type="match status" value="1"/>
</dbReference>
<dbReference type="InterPro" id="IPR005821">
    <property type="entry name" value="Ion_trans_dom"/>
</dbReference>
<evidence type="ECO:0000256" key="4">
    <source>
        <dbReference type="ARBA" id="ARBA00022673"/>
    </source>
</evidence>
<dbReference type="InterPro" id="IPR027359">
    <property type="entry name" value="Volt_channel_dom_sf"/>
</dbReference>
<dbReference type="SUPFAM" id="SSF81324">
    <property type="entry name" value="Voltage-gated potassium channels"/>
    <property type="match status" value="1"/>
</dbReference>
<dbReference type="PANTHER" id="PTHR45628">
    <property type="entry name" value="VOLTAGE-DEPENDENT CALCIUM CHANNEL TYPE A SUBUNIT ALPHA-1"/>
    <property type="match status" value="1"/>
</dbReference>
<evidence type="ECO:0000256" key="10">
    <source>
        <dbReference type="ARBA" id="ARBA00023136"/>
    </source>
</evidence>
<evidence type="ECO:0000256" key="11">
    <source>
        <dbReference type="ARBA" id="ARBA00023180"/>
    </source>
</evidence>
<protein>
    <recommendedName>
        <fullName evidence="14">Ion transport domain-containing protein</fullName>
    </recommendedName>
</protein>
<keyword evidence="16" id="KW-1185">Reference proteome</keyword>
<evidence type="ECO:0000256" key="8">
    <source>
        <dbReference type="ARBA" id="ARBA00022989"/>
    </source>
</evidence>
<reference evidence="15" key="1">
    <citation type="submission" date="2023-08" db="EMBL/GenBank/DDBJ databases">
        <authorList>
            <person name="Chen Y."/>
            <person name="Shah S."/>
            <person name="Dougan E. K."/>
            <person name="Thang M."/>
            <person name="Chan C."/>
        </authorList>
    </citation>
    <scope>NUCLEOTIDE SEQUENCE</scope>
</reference>
<dbReference type="AlphaFoldDB" id="A0AA36NEP4"/>
<organism evidence="15 16">
    <name type="scientific">Effrenium voratum</name>
    <dbReference type="NCBI Taxonomy" id="2562239"/>
    <lineage>
        <taxon>Eukaryota</taxon>
        <taxon>Sar</taxon>
        <taxon>Alveolata</taxon>
        <taxon>Dinophyceae</taxon>
        <taxon>Suessiales</taxon>
        <taxon>Symbiodiniaceae</taxon>
        <taxon>Effrenium</taxon>
    </lineage>
</organism>
<comment type="caution">
    <text evidence="15">The sequence shown here is derived from an EMBL/GenBank/DDBJ whole genome shotgun (WGS) entry which is preliminary data.</text>
</comment>
<evidence type="ECO:0000256" key="6">
    <source>
        <dbReference type="ARBA" id="ARBA00022837"/>
    </source>
</evidence>
<evidence type="ECO:0000256" key="12">
    <source>
        <dbReference type="ARBA" id="ARBA00023303"/>
    </source>
</evidence>
<dbReference type="GO" id="GO:0098703">
    <property type="term" value="P:calcium ion import across plasma membrane"/>
    <property type="evidence" value="ECO:0007669"/>
    <property type="project" value="TreeGrafter"/>
</dbReference>
<evidence type="ECO:0000256" key="9">
    <source>
        <dbReference type="ARBA" id="ARBA00023065"/>
    </source>
</evidence>
<keyword evidence="2" id="KW-0813">Transport</keyword>
<keyword evidence="5 13" id="KW-0812">Transmembrane</keyword>
<dbReference type="Gene3D" id="1.20.120.350">
    <property type="entry name" value="Voltage-gated potassium channels. Chain C"/>
    <property type="match status" value="1"/>
</dbReference>
<evidence type="ECO:0000256" key="5">
    <source>
        <dbReference type="ARBA" id="ARBA00022692"/>
    </source>
</evidence>
<keyword evidence="6" id="KW-0106">Calcium</keyword>
<feature type="transmembrane region" description="Helical" evidence="13">
    <location>
        <begin position="312"/>
        <end position="332"/>
    </location>
</feature>
<dbReference type="EMBL" id="CAUJNA010003535">
    <property type="protein sequence ID" value="CAJ1404317.1"/>
    <property type="molecule type" value="Genomic_DNA"/>
</dbReference>
<dbReference type="GO" id="GO:0008331">
    <property type="term" value="F:high voltage-gated calcium channel activity"/>
    <property type="evidence" value="ECO:0007669"/>
    <property type="project" value="TreeGrafter"/>
</dbReference>
<evidence type="ECO:0000256" key="2">
    <source>
        <dbReference type="ARBA" id="ARBA00022448"/>
    </source>
</evidence>
<evidence type="ECO:0000256" key="1">
    <source>
        <dbReference type="ARBA" id="ARBA00004141"/>
    </source>
</evidence>
<keyword evidence="9" id="KW-0406">Ion transport</keyword>